<evidence type="ECO:0000256" key="5">
    <source>
        <dbReference type="ARBA" id="ARBA00022989"/>
    </source>
</evidence>
<evidence type="ECO:0000256" key="4">
    <source>
        <dbReference type="ARBA" id="ARBA00022692"/>
    </source>
</evidence>
<dbReference type="PANTHER" id="PTHR11893">
    <property type="entry name" value="INNEXIN"/>
    <property type="match status" value="1"/>
</dbReference>
<keyword evidence="6 9" id="KW-0406">Ion transport</keyword>
<evidence type="ECO:0000256" key="9">
    <source>
        <dbReference type="RuleBase" id="RU010713"/>
    </source>
</evidence>
<organism evidence="10 11">
    <name type="scientific">Littorina saxatilis</name>
    <dbReference type="NCBI Taxonomy" id="31220"/>
    <lineage>
        <taxon>Eukaryota</taxon>
        <taxon>Metazoa</taxon>
        <taxon>Spiralia</taxon>
        <taxon>Lophotrochozoa</taxon>
        <taxon>Mollusca</taxon>
        <taxon>Gastropoda</taxon>
        <taxon>Caenogastropoda</taxon>
        <taxon>Littorinimorpha</taxon>
        <taxon>Littorinoidea</taxon>
        <taxon>Littorinidae</taxon>
        <taxon>Littorina</taxon>
    </lineage>
</organism>
<dbReference type="AlphaFoldDB" id="A0AAN9GNK7"/>
<dbReference type="GO" id="GO:0005921">
    <property type="term" value="C:gap junction"/>
    <property type="evidence" value="ECO:0007669"/>
    <property type="project" value="UniProtKB-UniRule"/>
</dbReference>
<keyword evidence="8 9" id="KW-0407">Ion channel</keyword>
<evidence type="ECO:0000313" key="11">
    <source>
        <dbReference type="Proteomes" id="UP001374579"/>
    </source>
</evidence>
<dbReference type="EMBL" id="JBAMIC010000002">
    <property type="protein sequence ID" value="KAK7113150.1"/>
    <property type="molecule type" value="Genomic_DNA"/>
</dbReference>
<comment type="caution">
    <text evidence="9">Lacks conserved residue(s) required for the propagation of feature annotation.</text>
</comment>
<keyword evidence="5 9" id="KW-1133">Transmembrane helix</keyword>
<sequence>MAYASMERALVRVSSLFIRTPARDDDFVDRLHHNASLVLLLTFAGGALVLEYAGDPINCWTPATFPQDHYTQHVNGYCWTHPLRYPDSSHEIGISGTEAAQQLKKSRLVNFGTAFYRWATLIFVLQAMLFKMPSLVWSRLNRQSGASLTKLRDLLTDAQLNQEERGAKMDEAAQYFHSWLAAYRTPTPRKIFGREISKLACLVQCCGRRSGKYLSVVYLCVKSLYLLNVVCNFVLLSVFLDAEFWRYGITVLTQVLFQGDWHDPVNFPRLLICDFRLHGVVEPEGTTTNKTATDDSKIHPVQCVLTVNMILEKLFVIQWFWLVMLAILTVATLVTWAVHTVCGCAPYFFARKYMRSLTYPAKKEDDDRSGQRFLGSYLREDGMFVLRMIEANTSPMVVKELVQHLWDNFQARNAAFTLELTQEESEFNQVDSMKDQVEIVA</sequence>
<feature type="transmembrane region" description="Helical" evidence="9">
    <location>
        <begin position="216"/>
        <end position="240"/>
    </location>
</feature>
<keyword evidence="3" id="KW-1003">Cell membrane</keyword>
<keyword evidence="4 9" id="KW-0812">Transmembrane</keyword>
<evidence type="ECO:0000256" key="7">
    <source>
        <dbReference type="ARBA" id="ARBA00023136"/>
    </source>
</evidence>
<proteinExistence type="inferred from homology"/>
<feature type="transmembrane region" description="Helical" evidence="9">
    <location>
        <begin position="319"/>
        <end position="349"/>
    </location>
</feature>
<protein>
    <recommendedName>
        <fullName evidence="9">Innexin</fullName>
    </recommendedName>
</protein>
<dbReference type="InterPro" id="IPR000990">
    <property type="entry name" value="Innexin"/>
</dbReference>
<evidence type="ECO:0000256" key="1">
    <source>
        <dbReference type="ARBA" id="ARBA00004651"/>
    </source>
</evidence>
<comment type="caution">
    <text evidence="10">The sequence shown here is derived from an EMBL/GenBank/DDBJ whole genome shotgun (WGS) entry which is preliminary data.</text>
</comment>
<reference evidence="10 11" key="1">
    <citation type="submission" date="2024-02" db="EMBL/GenBank/DDBJ databases">
        <title>Chromosome-scale genome assembly of the rough periwinkle Littorina saxatilis.</title>
        <authorList>
            <person name="De Jode A."/>
            <person name="Faria R."/>
            <person name="Formenti G."/>
            <person name="Sims Y."/>
            <person name="Smith T.P."/>
            <person name="Tracey A."/>
            <person name="Wood J.M.D."/>
            <person name="Zagrodzka Z.B."/>
            <person name="Johannesson K."/>
            <person name="Butlin R.K."/>
            <person name="Leder E.H."/>
        </authorList>
    </citation>
    <scope>NUCLEOTIDE SEQUENCE [LARGE SCALE GENOMIC DNA]</scope>
    <source>
        <strain evidence="10">Snail1</strain>
        <tissue evidence="10">Muscle</tissue>
    </source>
</reference>
<feature type="transmembrane region" description="Helical" evidence="9">
    <location>
        <begin position="115"/>
        <end position="132"/>
    </location>
</feature>
<evidence type="ECO:0000256" key="2">
    <source>
        <dbReference type="ARBA" id="ARBA00022448"/>
    </source>
</evidence>
<evidence type="ECO:0000256" key="3">
    <source>
        <dbReference type="ARBA" id="ARBA00022475"/>
    </source>
</evidence>
<dbReference type="GO" id="GO:0005243">
    <property type="term" value="F:gap junction channel activity"/>
    <property type="evidence" value="ECO:0007669"/>
    <property type="project" value="TreeGrafter"/>
</dbReference>
<dbReference type="GO" id="GO:0005886">
    <property type="term" value="C:plasma membrane"/>
    <property type="evidence" value="ECO:0007669"/>
    <property type="project" value="UniProtKB-SubCell"/>
</dbReference>
<accession>A0AAN9GNK7</accession>
<dbReference type="Pfam" id="PF00876">
    <property type="entry name" value="Innexin"/>
    <property type="match status" value="1"/>
</dbReference>
<dbReference type="PROSITE" id="PS51013">
    <property type="entry name" value="PANNEXIN"/>
    <property type="match status" value="1"/>
</dbReference>
<dbReference type="PRINTS" id="PR01262">
    <property type="entry name" value="INNEXIN"/>
</dbReference>
<comment type="similarity">
    <text evidence="9">Belongs to the pannexin family.</text>
</comment>
<keyword evidence="2 9" id="KW-0813">Transport</keyword>
<comment type="subcellular location">
    <subcellularLocation>
        <location evidence="1 9">Cell membrane</location>
        <topology evidence="1 9">Multi-pass membrane protein</topology>
    </subcellularLocation>
</comment>
<comment type="function">
    <text evidence="9">Structural component of the gap junctions.</text>
</comment>
<gene>
    <name evidence="9" type="primary">inx</name>
    <name evidence="10" type="ORF">V1264_012494</name>
</gene>
<evidence type="ECO:0000313" key="10">
    <source>
        <dbReference type="EMBL" id="KAK7113150.1"/>
    </source>
</evidence>
<keyword evidence="11" id="KW-1185">Reference proteome</keyword>
<evidence type="ECO:0000256" key="8">
    <source>
        <dbReference type="ARBA" id="ARBA00023303"/>
    </source>
</evidence>
<dbReference type="GO" id="GO:0034220">
    <property type="term" value="P:monoatomic ion transmembrane transport"/>
    <property type="evidence" value="ECO:0007669"/>
    <property type="project" value="UniProtKB-KW"/>
</dbReference>
<keyword evidence="7 9" id="KW-0472">Membrane</keyword>
<dbReference type="Proteomes" id="UP001374579">
    <property type="component" value="Unassembled WGS sequence"/>
</dbReference>
<dbReference type="PANTHER" id="PTHR11893:SF36">
    <property type="entry name" value="INNEXIN-5"/>
    <property type="match status" value="1"/>
</dbReference>
<evidence type="ECO:0000256" key="6">
    <source>
        <dbReference type="ARBA" id="ARBA00023065"/>
    </source>
</evidence>
<name>A0AAN9GNK7_9CAEN</name>